<accession>L1J4M3</accession>
<gene>
    <name evidence="4" type="ORF">GUITHDRAFT_110580</name>
</gene>
<reference evidence="5" key="3">
    <citation type="submission" date="2016-03" db="UniProtKB">
        <authorList>
            <consortium name="EnsemblProtists"/>
        </authorList>
    </citation>
    <scope>IDENTIFICATION</scope>
</reference>
<dbReference type="Gene3D" id="1.25.40.10">
    <property type="entry name" value="Tetratricopeptide repeat domain"/>
    <property type="match status" value="1"/>
</dbReference>
<dbReference type="KEGG" id="gtt:GUITHDRAFT_110580"/>
<evidence type="ECO:0000256" key="3">
    <source>
        <dbReference type="SAM" id="MobiDB-lite"/>
    </source>
</evidence>
<evidence type="ECO:0000313" key="4">
    <source>
        <dbReference type="EMBL" id="EKX43456.1"/>
    </source>
</evidence>
<dbReference type="PANTHER" id="PTHR22904:SF523">
    <property type="entry name" value="STRESS-INDUCED-PHOSPHOPROTEIN 1"/>
    <property type="match status" value="1"/>
</dbReference>
<evidence type="ECO:0000313" key="6">
    <source>
        <dbReference type="Proteomes" id="UP000011087"/>
    </source>
</evidence>
<evidence type="ECO:0000256" key="2">
    <source>
        <dbReference type="ARBA" id="ARBA00022803"/>
    </source>
</evidence>
<dbReference type="EnsemblProtists" id="EKX43456">
    <property type="protein sequence ID" value="EKX43456"/>
    <property type="gene ID" value="GUITHDRAFT_110580"/>
</dbReference>
<proteinExistence type="predicted"/>
<dbReference type="RefSeq" id="XP_005830436.1">
    <property type="nucleotide sequence ID" value="XM_005830379.1"/>
</dbReference>
<name>L1J4M3_GUITC</name>
<dbReference type="OrthoDB" id="10038545at2759"/>
<evidence type="ECO:0000313" key="5">
    <source>
        <dbReference type="EnsemblProtists" id="EKX43456"/>
    </source>
</evidence>
<dbReference type="SUPFAM" id="SSF48452">
    <property type="entry name" value="TPR-like"/>
    <property type="match status" value="1"/>
</dbReference>
<dbReference type="GO" id="GO:0051879">
    <property type="term" value="F:Hsp90 protein binding"/>
    <property type="evidence" value="ECO:0007669"/>
    <property type="project" value="TreeGrafter"/>
</dbReference>
<feature type="region of interest" description="Disordered" evidence="3">
    <location>
        <begin position="1"/>
        <end position="29"/>
    </location>
</feature>
<dbReference type="Proteomes" id="UP000011087">
    <property type="component" value="Unassembled WGS sequence"/>
</dbReference>
<dbReference type="AlphaFoldDB" id="L1J4M3"/>
<keyword evidence="6" id="KW-1185">Reference proteome</keyword>
<dbReference type="EMBL" id="JH993010">
    <property type="protein sequence ID" value="EKX43456.1"/>
    <property type="molecule type" value="Genomic_DNA"/>
</dbReference>
<dbReference type="InterPro" id="IPR011990">
    <property type="entry name" value="TPR-like_helical_dom_sf"/>
</dbReference>
<sequence>MKENVSGMAEANKSRKLQTRSKKAGKPLRRLIKWSKNQGDLSLHQELFAEAITHYSTAINAGRSAAHLRTEDYKAALEDAEKSVSLKPKWSRAWVRKSEALDKLGESKRAQAASRQAAFWGEGTGLAEPQPKSTENDSKERKEFEKMPSFNFSWISSWRSLLDSQLLSIPPSGDSSISQGSDEHTKRKTLSRDLIFEGLDADESILELDKRLQEAVYTAEINSASCVDAPPPTPSSPDTPKRVWDFLRNSSSPGVKQNPDSLFGEQGQESPSLNASKKSLSLGSPNLKAKSSSRLGVVLEGTKPKNVRFPENEVQSVWIMSVDGETGAKVNRNDKAISNSMVQKFADALQEERRRWGFWKKKQSEQ</sequence>
<feature type="compositionally biased region" description="Basic residues" evidence="3">
    <location>
        <begin position="14"/>
        <end position="29"/>
    </location>
</feature>
<reference evidence="4 6" key="1">
    <citation type="journal article" date="2012" name="Nature">
        <title>Algal genomes reveal evolutionary mosaicism and the fate of nucleomorphs.</title>
        <authorList>
            <consortium name="DOE Joint Genome Institute"/>
            <person name="Curtis B.A."/>
            <person name="Tanifuji G."/>
            <person name="Burki F."/>
            <person name="Gruber A."/>
            <person name="Irimia M."/>
            <person name="Maruyama S."/>
            <person name="Arias M.C."/>
            <person name="Ball S.G."/>
            <person name="Gile G.H."/>
            <person name="Hirakawa Y."/>
            <person name="Hopkins J.F."/>
            <person name="Kuo A."/>
            <person name="Rensing S.A."/>
            <person name="Schmutz J."/>
            <person name="Symeonidi A."/>
            <person name="Elias M."/>
            <person name="Eveleigh R.J."/>
            <person name="Herman E.K."/>
            <person name="Klute M.J."/>
            <person name="Nakayama T."/>
            <person name="Obornik M."/>
            <person name="Reyes-Prieto A."/>
            <person name="Armbrust E.V."/>
            <person name="Aves S.J."/>
            <person name="Beiko R.G."/>
            <person name="Coutinho P."/>
            <person name="Dacks J.B."/>
            <person name="Durnford D.G."/>
            <person name="Fast N.M."/>
            <person name="Green B.R."/>
            <person name="Grisdale C.J."/>
            <person name="Hempel F."/>
            <person name="Henrissat B."/>
            <person name="Hoppner M.P."/>
            <person name="Ishida K."/>
            <person name="Kim E."/>
            <person name="Koreny L."/>
            <person name="Kroth P.G."/>
            <person name="Liu Y."/>
            <person name="Malik S.B."/>
            <person name="Maier U.G."/>
            <person name="McRose D."/>
            <person name="Mock T."/>
            <person name="Neilson J.A."/>
            <person name="Onodera N.T."/>
            <person name="Poole A.M."/>
            <person name="Pritham E.J."/>
            <person name="Richards T.A."/>
            <person name="Rocap G."/>
            <person name="Roy S.W."/>
            <person name="Sarai C."/>
            <person name="Schaack S."/>
            <person name="Shirato S."/>
            <person name="Slamovits C.H."/>
            <person name="Spencer D.F."/>
            <person name="Suzuki S."/>
            <person name="Worden A.Z."/>
            <person name="Zauner S."/>
            <person name="Barry K."/>
            <person name="Bell C."/>
            <person name="Bharti A.K."/>
            <person name="Crow J.A."/>
            <person name="Grimwood J."/>
            <person name="Kramer R."/>
            <person name="Lindquist E."/>
            <person name="Lucas S."/>
            <person name="Salamov A."/>
            <person name="McFadden G.I."/>
            <person name="Lane C.E."/>
            <person name="Keeling P.J."/>
            <person name="Gray M.W."/>
            <person name="Grigoriev I.V."/>
            <person name="Archibald J.M."/>
        </authorList>
    </citation>
    <scope>NUCLEOTIDE SEQUENCE</scope>
    <source>
        <strain evidence="4 6">CCMP2712</strain>
    </source>
</reference>
<dbReference type="PANTHER" id="PTHR22904">
    <property type="entry name" value="TPR REPEAT CONTAINING PROTEIN"/>
    <property type="match status" value="1"/>
</dbReference>
<dbReference type="STRING" id="905079.L1J4M3"/>
<dbReference type="GeneID" id="17300126"/>
<evidence type="ECO:0000256" key="1">
    <source>
        <dbReference type="ARBA" id="ARBA00022737"/>
    </source>
</evidence>
<dbReference type="PaxDb" id="55529-EKX43456"/>
<keyword evidence="2" id="KW-0802">TPR repeat</keyword>
<dbReference type="HOGENOM" id="CLU_757488_0_0_1"/>
<feature type="region of interest" description="Disordered" evidence="3">
    <location>
        <begin position="120"/>
        <end position="144"/>
    </location>
</feature>
<feature type="compositionally biased region" description="Polar residues" evidence="3">
    <location>
        <begin position="249"/>
        <end position="260"/>
    </location>
</feature>
<feature type="compositionally biased region" description="Basic and acidic residues" evidence="3">
    <location>
        <begin position="134"/>
        <end position="144"/>
    </location>
</feature>
<feature type="region of interest" description="Disordered" evidence="3">
    <location>
        <begin position="249"/>
        <end position="288"/>
    </location>
</feature>
<keyword evidence="1" id="KW-0677">Repeat</keyword>
<organism evidence="4">
    <name type="scientific">Guillardia theta (strain CCMP2712)</name>
    <name type="common">Cryptophyte</name>
    <dbReference type="NCBI Taxonomy" id="905079"/>
    <lineage>
        <taxon>Eukaryota</taxon>
        <taxon>Cryptophyceae</taxon>
        <taxon>Pyrenomonadales</taxon>
        <taxon>Geminigeraceae</taxon>
        <taxon>Guillardia</taxon>
    </lineage>
</organism>
<reference evidence="6" key="2">
    <citation type="submission" date="2012-11" db="EMBL/GenBank/DDBJ databases">
        <authorList>
            <person name="Kuo A."/>
            <person name="Curtis B.A."/>
            <person name="Tanifuji G."/>
            <person name="Burki F."/>
            <person name="Gruber A."/>
            <person name="Irimia M."/>
            <person name="Maruyama S."/>
            <person name="Arias M.C."/>
            <person name="Ball S.G."/>
            <person name="Gile G.H."/>
            <person name="Hirakawa Y."/>
            <person name="Hopkins J.F."/>
            <person name="Rensing S.A."/>
            <person name="Schmutz J."/>
            <person name="Symeonidi A."/>
            <person name="Elias M."/>
            <person name="Eveleigh R.J."/>
            <person name="Herman E.K."/>
            <person name="Klute M.J."/>
            <person name="Nakayama T."/>
            <person name="Obornik M."/>
            <person name="Reyes-Prieto A."/>
            <person name="Armbrust E.V."/>
            <person name="Aves S.J."/>
            <person name="Beiko R.G."/>
            <person name="Coutinho P."/>
            <person name="Dacks J.B."/>
            <person name="Durnford D.G."/>
            <person name="Fast N.M."/>
            <person name="Green B.R."/>
            <person name="Grisdale C."/>
            <person name="Hempe F."/>
            <person name="Henrissat B."/>
            <person name="Hoppner M.P."/>
            <person name="Ishida K.-I."/>
            <person name="Kim E."/>
            <person name="Koreny L."/>
            <person name="Kroth P.G."/>
            <person name="Liu Y."/>
            <person name="Malik S.-B."/>
            <person name="Maier U.G."/>
            <person name="McRose D."/>
            <person name="Mock T."/>
            <person name="Neilson J.A."/>
            <person name="Onodera N.T."/>
            <person name="Poole A.M."/>
            <person name="Pritham E.J."/>
            <person name="Richards T.A."/>
            <person name="Rocap G."/>
            <person name="Roy S.W."/>
            <person name="Sarai C."/>
            <person name="Schaack S."/>
            <person name="Shirato S."/>
            <person name="Slamovits C.H."/>
            <person name="Spencer D.F."/>
            <person name="Suzuki S."/>
            <person name="Worden A.Z."/>
            <person name="Zauner S."/>
            <person name="Barry K."/>
            <person name="Bell C."/>
            <person name="Bharti A.K."/>
            <person name="Crow J.A."/>
            <person name="Grimwood J."/>
            <person name="Kramer R."/>
            <person name="Lindquist E."/>
            <person name="Lucas S."/>
            <person name="Salamov A."/>
            <person name="McFadden G.I."/>
            <person name="Lane C.E."/>
            <person name="Keeling P.J."/>
            <person name="Gray M.W."/>
            <person name="Grigoriev I.V."/>
            <person name="Archibald J.M."/>
        </authorList>
    </citation>
    <scope>NUCLEOTIDE SEQUENCE</scope>
    <source>
        <strain evidence="6">CCMP2712</strain>
    </source>
</reference>
<feature type="compositionally biased region" description="Polar residues" evidence="3">
    <location>
        <begin position="267"/>
        <end position="288"/>
    </location>
</feature>
<protein>
    <submittedName>
        <fullName evidence="4 5">Uncharacterized protein</fullName>
    </submittedName>
</protein>